<dbReference type="EMBL" id="LXQA010350635">
    <property type="protein sequence ID" value="MCI45932.1"/>
    <property type="molecule type" value="Genomic_DNA"/>
</dbReference>
<dbReference type="PANTHER" id="PTHR36617">
    <property type="entry name" value="PROTEIN, PUTATIVE-RELATED"/>
    <property type="match status" value="1"/>
</dbReference>
<protein>
    <submittedName>
        <fullName evidence="1">Uncharacterized protein</fullName>
    </submittedName>
</protein>
<dbReference type="PANTHER" id="PTHR36617:SF5">
    <property type="entry name" value="OS05G0421675 PROTEIN"/>
    <property type="match status" value="1"/>
</dbReference>
<dbReference type="Proteomes" id="UP000265520">
    <property type="component" value="Unassembled WGS sequence"/>
</dbReference>
<feature type="non-terminal residue" evidence="1">
    <location>
        <position position="1"/>
    </location>
</feature>
<comment type="caution">
    <text evidence="1">The sequence shown here is derived from an EMBL/GenBank/DDBJ whole genome shotgun (WGS) entry which is preliminary data.</text>
</comment>
<accession>A0A392SBV4</accession>
<organism evidence="1 2">
    <name type="scientific">Trifolium medium</name>
    <dbReference type="NCBI Taxonomy" id="97028"/>
    <lineage>
        <taxon>Eukaryota</taxon>
        <taxon>Viridiplantae</taxon>
        <taxon>Streptophyta</taxon>
        <taxon>Embryophyta</taxon>
        <taxon>Tracheophyta</taxon>
        <taxon>Spermatophyta</taxon>
        <taxon>Magnoliopsida</taxon>
        <taxon>eudicotyledons</taxon>
        <taxon>Gunneridae</taxon>
        <taxon>Pentapetalae</taxon>
        <taxon>rosids</taxon>
        <taxon>fabids</taxon>
        <taxon>Fabales</taxon>
        <taxon>Fabaceae</taxon>
        <taxon>Papilionoideae</taxon>
        <taxon>50 kb inversion clade</taxon>
        <taxon>NPAAA clade</taxon>
        <taxon>Hologalegina</taxon>
        <taxon>IRL clade</taxon>
        <taxon>Trifolieae</taxon>
        <taxon>Trifolium</taxon>
    </lineage>
</organism>
<sequence>GKLSPSPHLGGRLGGLNKAFGWLRNVSLLGGHVVDSSNWFSERVTKKVGNGRKTSFWFEPWVRKTPLRMQFQRLFRVSAKSSSTVWKMGSWVDGQWV</sequence>
<name>A0A392SBV4_9FABA</name>
<dbReference type="AlphaFoldDB" id="A0A392SBV4"/>
<evidence type="ECO:0000313" key="2">
    <source>
        <dbReference type="Proteomes" id="UP000265520"/>
    </source>
</evidence>
<evidence type="ECO:0000313" key="1">
    <source>
        <dbReference type="EMBL" id="MCI45932.1"/>
    </source>
</evidence>
<proteinExistence type="predicted"/>
<reference evidence="1 2" key="1">
    <citation type="journal article" date="2018" name="Front. Plant Sci.">
        <title>Red Clover (Trifolium pratense) and Zigzag Clover (T. medium) - A Picture of Genomic Similarities and Differences.</title>
        <authorList>
            <person name="Dluhosova J."/>
            <person name="Istvanek J."/>
            <person name="Nedelnik J."/>
            <person name="Repkova J."/>
        </authorList>
    </citation>
    <scope>NUCLEOTIDE SEQUENCE [LARGE SCALE GENOMIC DNA]</scope>
    <source>
        <strain evidence="2">cv. 10/8</strain>
        <tissue evidence="1">Leaf</tissue>
    </source>
</reference>
<keyword evidence="2" id="KW-1185">Reference proteome</keyword>